<protein>
    <recommendedName>
        <fullName evidence="2">DUF6590 domain-containing protein</fullName>
    </recommendedName>
</protein>
<proteinExistence type="predicted"/>
<organism evidence="3 4">
    <name type="scientific">Parathielavia appendiculata</name>
    <dbReference type="NCBI Taxonomy" id="2587402"/>
    <lineage>
        <taxon>Eukaryota</taxon>
        <taxon>Fungi</taxon>
        <taxon>Dikarya</taxon>
        <taxon>Ascomycota</taxon>
        <taxon>Pezizomycotina</taxon>
        <taxon>Sordariomycetes</taxon>
        <taxon>Sordariomycetidae</taxon>
        <taxon>Sordariales</taxon>
        <taxon>Chaetomiaceae</taxon>
        <taxon>Parathielavia</taxon>
    </lineage>
</organism>
<evidence type="ECO:0000313" key="3">
    <source>
        <dbReference type="EMBL" id="KAK4125149.1"/>
    </source>
</evidence>
<evidence type="ECO:0000259" key="2">
    <source>
        <dbReference type="Pfam" id="PF20233"/>
    </source>
</evidence>
<dbReference type="Proteomes" id="UP001302602">
    <property type="component" value="Unassembled WGS sequence"/>
</dbReference>
<dbReference type="GeneID" id="87825467"/>
<keyword evidence="4" id="KW-1185">Reference proteome</keyword>
<sequence length="287" mass="32201">MSRDALPKSFNIHVDTGNPEPGPQEYRQPVKEYGEQWDWDADVQDYVRYTKDGTKLLYTNYQREGSPPASSPQPSEDQHEFQVKPRSPELGCVKAVKPAAPSYDQPLGDEFQVVAKPKRFFCIGRIFKAVWFEPGAADPPASRPKSSAGGGGAIGLPWTTKCPGFHGEKPVARFRWFVVVRRRLHHSLCFSITTFAGSKGGSRGRPADYVVLHNSNVKPARPYDEEEITRDPIAVIIEDEEQYISPIARLDCGRIYTVEDNLRVSKIGRVHPASLPLLEEFYKESVA</sequence>
<accession>A0AAN6U2L0</accession>
<dbReference type="RefSeq" id="XP_062648920.1">
    <property type="nucleotide sequence ID" value="XM_062788697.1"/>
</dbReference>
<evidence type="ECO:0000256" key="1">
    <source>
        <dbReference type="SAM" id="MobiDB-lite"/>
    </source>
</evidence>
<reference evidence="3" key="1">
    <citation type="journal article" date="2023" name="Mol. Phylogenet. Evol.">
        <title>Genome-scale phylogeny and comparative genomics of the fungal order Sordariales.</title>
        <authorList>
            <person name="Hensen N."/>
            <person name="Bonometti L."/>
            <person name="Westerberg I."/>
            <person name="Brannstrom I.O."/>
            <person name="Guillou S."/>
            <person name="Cros-Aarteil S."/>
            <person name="Calhoun S."/>
            <person name="Haridas S."/>
            <person name="Kuo A."/>
            <person name="Mondo S."/>
            <person name="Pangilinan J."/>
            <person name="Riley R."/>
            <person name="LaButti K."/>
            <person name="Andreopoulos B."/>
            <person name="Lipzen A."/>
            <person name="Chen C."/>
            <person name="Yan M."/>
            <person name="Daum C."/>
            <person name="Ng V."/>
            <person name="Clum A."/>
            <person name="Steindorff A."/>
            <person name="Ohm R.A."/>
            <person name="Martin F."/>
            <person name="Silar P."/>
            <person name="Natvig D.O."/>
            <person name="Lalanne C."/>
            <person name="Gautier V."/>
            <person name="Ament-Velasquez S.L."/>
            <person name="Kruys A."/>
            <person name="Hutchinson M.I."/>
            <person name="Powell A.J."/>
            <person name="Barry K."/>
            <person name="Miller A.N."/>
            <person name="Grigoriev I.V."/>
            <person name="Debuchy R."/>
            <person name="Gladieux P."/>
            <person name="Hiltunen Thoren M."/>
            <person name="Johannesson H."/>
        </authorList>
    </citation>
    <scope>NUCLEOTIDE SEQUENCE</scope>
    <source>
        <strain evidence="3">CBS 731.68</strain>
    </source>
</reference>
<dbReference type="Pfam" id="PF20233">
    <property type="entry name" value="DUF6590"/>
    <property type="match status" value="1"/>
</dbReference>
<dbReference type="InterPro" id="IPR046497">
    <property type="entry name" value="DUF6590"/>
</dbReference>
<evidence type="ECO:0000313" key="4">
    <source>
        <dbReference type="Proteomes" id="UP001302602"/>
    </source>
</evidence>
<dbReference type="AlphaFoldDB" id="A0AAN6U2L0"/>
<reference evidence="3" key="2">
    <citation type="submission" date="2023-05" db="EMBL/GenBank/DDBJ databases">
        <authorList>
            <consortium name="Lawrence Berkeley National Laboratory"/>
            <person name="Steindorff A."/>
            <person name="Hensen N."/>
            <person name="Bonometti L."/>
            <person name="Westerberg I."/>
            <person name="Brannstrom I.O."/>
            <person name="Guillou S."/>
            <person name="Cros-Aarteil S."/>
            <person name="Calhoun S."/>
            <person name="Haridas S."/>
            <person name="Kuo A."/>
            <person name="Mondo S."/>
            <person name="Pangilinan J."/>
            <person name="Riley R."/>
            <person name="Labutti K."/>
            <person name="Andreopoulos B."/>
            <person name="Lipzen A."/>
            <person name="Chen C."/>
            <person name="Yanf M."/>
            <person name="Daum C."/>
            <person name="Ng V."/>
            <person name="Clum A."/>
            <person name="Ohm R."/>
            <person name="Martin F."/>
            <person name="Silar P."/>
            <person name="Natvig D."/>
            <person name="Lalanne C."/>
            <person name="Gautier V."/>
            <person name="Ament-Velasquez S.L."/>
            <person name="Kruys A."/>
            <person name="Hutchinson M.I."/>
            <person name="Powell A.J."/>
            <person name="Barry K."/>
            <person name="Miller A.N."/>
            <person name="Grigoriev I.V."/>
            <person name="Debuchy R."/>
            <person name="Gladieux P."/>
            <person name="Thoren M.H."/>
            <person name="Johannesson H."/>
        </authorList>
    </citation>
    <scope>NUCLEOTIDE SEQUENCE</scope>
    <source>
        <strain evidence="3">CBS 731.68</strain>
    </source>
</reference>
<feature type="region of interest" description="Disordered" evidence="1">
    <location>
        <begin position="1"/>
        <end position="31"/>
    </location>
</feature>
<comment type="caution">
    <text evidence="3">The sequence shown here is derived from an EMBL/GenBank/DDBJ whole genome shotgun (WGS) entry which is preliminary data.</text>
</comment>
<feature type="region of interest" description="Disordered" evidence="1">
    <location>
        <begin position="59"/>
        <end position="84"/>
    </location>
</feature>
<feature type="domain" description="DUF6590" evidence="2">
    <location>
        <begin position="118"/>
        <end position="279"/>
    </location>
</feature>
<dbReference type="EMBL" id="MU853226">
    <property type="protein sequence ID" value="KAK4125149.1"/>
    <property type="molecule type" value="Genomic_DNA"/>
</dbReference>
<gene>
    <name evidence="3" type="ORF">N657DRAFT_569995</name>
</gene>
<name>A0AAN6U2L0_9PEZI</name>